<dbReference type="OrthoDB" id="9804695at2"/>
<dbReference type="EMBL" id="CP042806">
    <property type="protein sequence ID" value="QEE29785.1"/>
    <property type="molecule type" value="Genomic_DNA"/>
</dbReference>
<evidence type="ECO:0000313" key="3">
    <source>
        <dbReference type="Proteomes" id="UP000321820"/>
    </source>
</evidence>
<dbReference type="Pfam" id="PF13380">
    <property type="entry name" value="CoA_binding_2"/>
    <property type="match status" value="1"/>
</dbReference>
<keyword evidence="3" id="KW-1185">Reference proteome</keyword>
<dbReference type="Proteomes" id="UP000321820">
    <property type="component" value="Chromosome"/>
</dbReference>
<dbReference type="AlphaFoldDB" id="A0A5B9EFC5"/>
<feature type="domain" description="CoA-binding" evidence="1">
    <location>
        <begin position="10"/>
        <end position="106"/>
    </location>
</feature>
<dbReference type="RefSeq" id="WP_147649055.1">
    <property type="nucleotide sequence ID" value="NZ_CP042806.1"/>
</dbReference>
<accession>A0A5B9EFC5</accession>
<reference evidence="2 3" key="1">
    <citation type="submission" date="2019-08" db="EMBL/GenBank/DDBJ databases">
        <title>Complete genome sequence of Terriglobus albidus strain ORNL.</title>
        <authorList>
            <person name="Podar M."/>
        </authorList>
    </citation>
    <scope>NUCLEOTIDE SEQUENCE [LARGE SCALE GENOMIC DNA]</scope>
    <source>
        <strain evidence="2 3">ORNL</strain>
    </source>
</reference>
<evidence type="ECO:0000313" key="2">
    <source>
        <dbReference type="EMBL" id="QEE29785.1"/>
    </source>
</evidence>
<dbReference type="InterPro" id="IPR036291">
    <property type="entry name" value="NAD(P)-bd_dom_sf"/>
</dbReference>
<proteinExistence type="predicted"/>
<dbReference type="Gene3D" id="3.40.50.720">
    <property type="entry name" value="NAD(P)-binding Rossmann-like Domain"/>
    <property type="match status" value="1"/>
</dbReference>
<gene>
    <name evidence="2" type="ORF">FTW19_18425</name>
</gene>
<evidence type="ECO:0000259" key="1">
    <source>
        <dbReference type="SMART" id="SM00881"/>
    </source>
</evidence>
<dbReference type="SUPFAM" id="SSF51735">
    <property type="entry name" value="NAD(P)-binding Rossmann-fold domains"/>
    <property type="match status" value="1"/>
</dbReference>
<name>A0A5B9EFC5_9BACT</name>
<protein>
    <submittedName>
        <fullName evidence="2">CoA-binding protein</fullName>
    </submittedName>
</protein>
<dbReference type="PANTHER" id="PTHR33303:SF2">
    <property type="entry name" value="COA-BINDING DOMAIN-CONTAINING PROTEIN"/>
    <property type="match status" value="1"/>
</dbReference>
<dbReference type="PANTHER" id="PTHR33303">
    <property type="entry name" value="CYTOPLASMIC PROTEIN-RELATED"/>
    <property type="match status" value="1"/>
</dbReference>
<organism evidence="2 3">
    <name type="scientific">Terriglobus albidus</name>
    <dbReference type="NCBI Taxonomy" id="1592106"/>
    <lineage>
        <taxon>Bacteria</taxon>
        <taxon>Pseudomonadati</taxon>
        <taxon>Acidobacteriota</taxon>
        <taxon>Terriglobia</taxon>
        <taxon>Terriglobales</taxon>
        <taxon>Acidobacteriaceae</taxon>
        <taxon>Terriglobus</taxon>
    </lineage>
</organism>
<sequence>MNEPEVLRGMLDAKTIAVVGLSDNPAKPSHYVSEYMQRAGFRILPVNPGIQSVLGEKSYPSLTDLVASEGKPDVVNVFRVPSFIPGIVDEMLELGLTNLWVQQGIVHLDAAGKAEEGGVRVVMDRCIMVEHRRRVA</sequence>
<dbReference type="KEGG" id="talb:FTW19_18425"/>
<dbReference type="SMART" id="SM00881">
    <property type="entry name" value="CoA_binding"/>
    <property type="match status" value="1"/>
</dbReference>
<dbReference type="InterPro" id="IPR003781">
    <property type="entry name" value="CoA-bd"/>
</dbReference>